<evidence type="ECO:0000256" key="6">
    <source>
        <dbReference type="ARBA" id="ARBA00023004"/>
    </source>
</evidence>
<dbReference type="SUPFAM" id="SSF54862">
    <property type="entry name" value="4Fe-4S ferredoxins"/>
    <property type="match status" value="2"/>
</dbReference>
<evidence type="ECO:0000256" key="3">
    <source>
        <dbReference type="ARBA" id="ARBA00013529"/>
    </source>
</evidence>
<dbReference type="InterPro" id="IPR017900">
    <property type="entry name" value="4Fe4S_Fe_S_CS"/>
</dbReference>
<dbReference type="Pfam" id="PF12838">
    <property type="entry name" value="Fer4_7"/>
    <property type="match status" value="1"/>
</dbReference>
<evidence type="ECO:0000256" key="2">
    <source>
        <dbReference type="ARBA" id="ARBA00003532"/>
    </source>
</evidence>
<gene>
    <name evidence="9" type="ORF">H9726_06205</name>
</gene>
<feature type="domain" description="4Fe-4S ferredoxin-type" evidence="8">
    <location>
        <begin position="7"/>
        <end position="36"/>
    </location>
</feature>
<evidence type="ECO:0000313" key="9">
    <source>
        <dbReference type="EMBL" id="HIZ10062.1"/>
    </source>
</evidence>
<keyword evidence="4" id="KW-0004">4Fe-4S</keyword>
<evidence type="ECO:0000256" key="1">
    <source>
        <dbReference type="ARBA" id="ARBA00001966"/>
    </source>
</evidence>
<organism evidence="9 10">
    <name type="scientific">Candidatus Borkfalkia avicola</name>
    <dbReference type="NCBI Taxonomy" id="2838503"/>
    <lineage>
        <taxon>Bacteria</taxon>
        <taxon>Bacillati</taxon>
        <taxon>Bacillota</taxon>
        <taxon>Clostridia</taxon>
        <taxon>Christensenellales</taxon>
        <taxon>Christensenellaceae</taxon>
        <taxon>Candidatus Borkfalkia</taxon>
    </lineage>
</organism>
<dbReference type="EMBL" id="DXCF01000032">
    <property type="protein sequence ID" value="HIZ10062.1"/>
    <property type="molecule type" value="Genomic_DNA"/>
</dbReference>
<comment type="function">
    <text evidence="2">Ferredoxins are iron-sulfur proteins that transfer electrons in a wide variety of metabolic reactions.</text>
</comment>
<comment type="caution">
    <text evidence="9">The sequence shown here is derived from an EMBL/GenBank/DDBJ whole genome shotgun (WGS) entry which is preliminary data.</text>
</comment>
<dbReference type="Proteomes" id="UP000824025">
    <property type="component" value="Unassembled WGS sequence"/>
</dbReference>
<keyword evidence="7" id="KW-0411">Iron-sulfur</keyword>
<proteinExistence type="predicted"/>
<evidence type="ECO:0000259" key="8">
    <source>
        <dbReference type="PROSITE" id="PS51379"/>
    </source>
</evidence>
<name>A0A9D2II80_9FIRM</name>
<dbReference type="PROSITE" id="PS00198">
    <property type="entry name" value="4FE4S_FER_1"/>
    <property type="match status" value="1"/>
</dbReference>
<protein>
    <recommendedName>
        <fullName evidence="3">Ferredoxin</fullName>
    </recommendedName>
</protein>
<accession>A0A9D2II80</accession>
<sequence>MSVGDEGYSVVDKEKCVSCGACIKECPKGIISRIPKSAKVFIGCSNHGKGKDVAELCKRGCIGCGICAKNCPEGAISMKDGLPEIDYSRCTGCMVCVQKCPRKCIKEH</sequence>
<feature type="domain" description="4Fe-4S ferredoxin-type" evidence="8">
    <location>
        <begin position="81"/>
        <end position="108"/>
    </location>
</feature>
<dbReference type="PROSITE" id="PS51379">
    <property type="entry name" value="4FE4S_FER_2"/>
    <property type="match status" value="3"/>
</dbReference>
<dbReference type="PANTHER" id="PTHR24960">
    <property type="entry name" value="PHOTOSYSTEM I IRON-SULFUR CENTER-RELATED"/>
    <property type="match status" value="1"/>
</dbReference>
<feature type="domain" description="4Fe-4S ferredoxin-type" evidence="8">
    <location>
        <begin position="50"/>
        <end position="80"/>
    </location>
</feature>
<comment type="cofactor">
    <cofactor evidence="1">
        <name>[4Fe-4S] cluster</name>
        <dbReference type="ChEBI" id="CHEBI:49883"/>
    </cofactor>
</comment>
<keyword evidence="5" id="KW-0479">Metal-binding</keyword>
<evidence type="ECO:0000313" key="10">
    <source>
        <dbReference type="Proteomes" id="UP000824025"/>
    </source>
</evidence>
<evidence type="ECO:0000256" key="4">
    <source>
        <dbReference type="ARBA" id="ARBA00022485"/>
    </source>
</evidence>
<dbReference type="AlphaFoldDB" id="A0A9D2II80"/>
<dbReference type="Gene3D" id="3.30.70.20">
    <property type="match status" value="2"/>
</dbReference>
<dbReference type="GO" id="GO:0046872">
    <property type="term" value="F:metal ion binding"/>
    <property type="evidence" value="ECO:0007669"/>
    <property type="project" value="UniProtKB-KW"/>
</dbReference>
<reference evidence="9" key="1">
    <citation type="journal article" date="2021" name="PeerJ">
        <title>Extensive microbial diversity within the chicken gut microbiome revealed by metagenomics and culture.</title>
        <authorList>
            <person name="Gilroy R."/>
            <person name="Ravi A."/>
            <person name="Getino M."/>
            <person name="Pursley I."/>
            <person name="Horton D.L."/>
            <person name="Alikhan N.F."/>
            <person name="Baker D."/>
            <person name="Gharbi K."/>
            <person name="Hall N."/>
            <person name="Watson M."/>
            <person name="Adriaenssens E.M."/>
            <person name="Foster-Nyarko E."/>
            <person name="Jarju S."/>
            <person name="Secka A."/>
            <person name="Antonio M."/>
            <person name="Oren A."/>
            <person name="Chaudhuri R.R."/>
            <person name="La Ragione R."/>
            <person name="Hildebrand F."/>
            <person name="Pallen M.J."/>
        </authorList>
    </citation>
    <scope>NUCLEOTIDE SEQUENCE</scope>
    <source>
        <strain evidence="9">CHK192-19661</strain>
    </source>
</reference>
<dbReference type="Pfam" id="PF00037">
    <property type="entry name" value="Fer4"/>
    <property type="match status" value="1"/>
</dbReference>
<dbReference type="GO" id="GO:0051539">
    <property type="term" value="F:4 iron, 4 sulfur cluster binding"/>
    <property type="evidence" value="ECO:0007669"/>
    <property type="project" value="UniProtKB-KW"/>
</dbReference>
<dbReference type="InterPro" id="IPR017896">
    <property type="entry name" value="4Fe4S_Fe-S-bd"/>
</dbReference>
<dbReference type="PANTHER" id="PTHR24960:SF79">
    <property type="entry name" value="PHOTOSYSTEM I IRON-SULFUR CENTER"/>
    <property type="match status" value="1"/>
</dbReference>
<evidence type="ECO:0000256" key="5">
    <source>
        <dbReference type="ARBA" id="ARBA00022723"/>
    </source>
</evidence>
<evidence type="ECO:0000256" key="7">
    <source>
        <dbReference type="ARBA" id="ARBA00023014"/>
    </source>
</evidence>
<dbReference type="InterPro" id="IPR050157">
    <property type="entry name" value="PSI_iron-sulfur_center"/>
</dbReference>
<keyword evidence="6" id="KW-0408">Iron</keyword>
<reference evidence="9" key="2">
    <citation type="submission" date="2021-04" db="EMBL/GenBank/DDBJ databases">
        <authorList>
            <person name="Gilroy R."/>
        </authorList>
    </citation>
    <scope>NUCLEOTIDE SEQUENCE</scope>
    <source>
        <strain evidence="9">CHK192-19661</strain>
    </source>
</reference>